<dbReference type="RefSeq" id="WP_209704610.1">
    <property type="nucleotide sequence ID" value="NZ_JAFIDA010000001.1"/>
</dbReference>
<dbReference type="EMBL" id="JAFIDA010000001">
    <property type="protein sequence ID" value="MBP1325596.1"/>
    <property type="molecule type" value="Genomic_DNA"/>
</dbReference>
<dbReference type="InterPro" id="IPR029016">
    <property type="entry name" value="GAF-like_dom_sf"/>
</dbReference>
<reference evidence="4" key="1">
    <citation type="submission" date="2021-02" db="EMBL/GenBank/DDBJ databases">
        <title>Sequencing the genomes of 1000 actinobacteria strains.</title>
        <authorList>
            <person name="Klenk H.-P."/>
        </authorList>
    </citation>
    <scope>NUCLEOTIDE SEQUENCE</scope>
    <source>
        <strain evidence="4">DSM 22850</strain>
    </source>
</reference>
<evidence type="ECO:0000313" key="5">
    <source>
        <dbReference type="Proteomes" id="UP000675163"/>
    </source>
</evidence>
<dbReference type="Gene3D" id="3.30.450.40">
    <property type="match status" value="1"/>
</dbReference>
<evidence type="ECO:0000256" key="3">
    <source>
        <dbReference type="SAM" id="MobiDB-lite"/>
    </source>
</evidence>
<sequence>MSDWRALRVGESVRERRALLELAHETFVTDGANNPEARAKLSLLRPVVLASWLRSQKRTIDPDHAPQQASLTRAALDDVLATHPIGKVLPVVQRLLLEEANDSGFIIAVGDAAGRLLWVDGDHTLRSRAEDMGFAAGVDWSEEAVGTSAPGSAIAINHSIQVLGAEHYARAVHEWSCTAAPVHDPESGAILGVIDVTGGDGAASPHLMPLVEATVAAVHAELKLASLRALIDAERQLPAVRVMMTGATGAKIGEGAGGATGATPTAVSVGTGAGADDAAGSAGRRLTVGTGQRSPRQASQRQLAPRLVALGRDPALLEHAGGTHPIGGRHSEILLALAASPRGRSAAQLTDDVYGEEGTEQTLRAEIVRLRRWLAAAGIAIEIASRPYRLDVPLRVDALEALEALQRGAHRLALAAYEGPLMPVSDAPVAVRLRGEVDATLREALLQSAAAEPLFDYAQNWALTDAEVWQTLLQVLPPLSPKRARVVAKLAEIAALA</sequence>
<dbReference type="InterPro" id="IPR036388">
    <property type="entry name" value="WH-like_DNA-bd_sf"/>
</dbReference>
<feature type="region of interest" description="Disordered" evidence="3">
    <location>
        <begin position="272"/>
        <end position="302"/>
    </location>
</feature>
<keyword evidence="2" id="KW-0804">Transcription</keyword>
<accession>A0A940PUQ7</accession>
<dbReference type="AlphaFoldDB" id="A0A940PUQ7"/>
<gene>
    <name evidence="4" type="ORF">JOF28_000828</name>
</gene>
<evidence type="ECO:0008006" key="6">
    <source>
        <dbReference type="Google" id="ProtNLM"/>
    </source>
</evidence>
<evidence type="ECO:0000313" key="4">
    <source>
        <dbReference type="EMBL" id="MBP1325596.1"/>
    </source>
</evidence>
<evidence type="ECO:0000256" key="1">
    <source>
        <dbReference type="ARBA" id="ARBA00023015"/>
    </source>
</evidence>
<feature type="compositionally biased region" description="Polar residues" evidence="3">
    <location>
        <begin position="289"/>
        <end position="302"/>
    </location>
</feature>
<feature type="compositionally biased region" description="Low complexity" evidence="3">
    <location>
        <begin position="272"/>
        <end position="283"/>
    </location>
</feature>
<keyword evidence="1" id="KW-0805">Transcription regulation</keyword>
<keyword evidence="5" id="KW-1185">Reference proteome</keyword>
<evidence type="ECO:0000256" key="2">
    <source>
        <dbReference type="ARBA" id="ARBA00023163"/>
    </source>
</evidence>
<proteinExistence type="predicted"/>
<protein>
    <recommendedName>
        <fullName evidence="6">GAF domain-containing protein</fullName>
    </recommendedName>
</protein>
<dbReference type="Proteomes" id="UP000675163">
    <property type="component" value="Unassembled WGS sequence"/>
</dbReference>
<name>A0A940PUQ7_9MICO</name>
<dbReference type="Gene3D" id="1.10.10.10">
    <property type="entry name" value="Winged helix-like DNA-binding domain superfamily/Winged helix DNA-binding domain"/>
    <property type="match status" value="1"/>
</dbReference>
<comment type="caution">
    <text evidence="4">The sequence shown here is derived from an EMBL/GenBank/DDBJ whole genome shotgun (WGS) entry which is preliminary data.</text>
</comment>
<organism evidence="4 5">
    <name type="scientific">Leucobacter exalbidus</name>
    <dbReference type="NCBI Taxonomy" id="662960"/>
    <lineage>
        <taxon>Bacteria</taxon>
        <taxon>Bacillati</taxon>
        <taxon>Actinomycetota</taxon>
        <taxon>Actinomycetes</taxon>
        <taxon>Micrococcales</taxon>
        <taxon>Microbacteriaceae</taxon>
        <taxon>Leucobacter</taxon>
    </lineage>
</organism>